<dbReference type="InterPro" id="IPR032710">
    <property type="entry name" value="NTF2-like_dom_sf"/>
</dbReference>
<dbReference type="Pfam" id="PF13577">
    <property type="entry name" value="SnoaL_4"/>
    <property type="match status" value="1"/>
</dbReference>
<dbReference type="SUPFAM" id="SSF54427">
    <property type="entry name" value="NTF2-like"/>
    <property type="match status" value="1"/>
</dbReference>
<feature type="domain" description="SnoaL-like" evidence="1">
    <location>
        <begin position="11"/>
        <end position="140"/>
    </location>
</feature>
<evidence type="ECO:0000313" key="2">
    <source>
        <dbReference type="EMBL" id="KXU85561.1"/>
    </source>
</evidence>
<reference evidence="2 3" key="1">
    <citation type="journal article" date="2015" name="Int. J. Syst. Evol. Microbiol.">
        <title>Burkholderia monticola sp. nov., isolated from mountain soil.</title>
        <authorList>
            <person name="Baek I."/>
            <person name="Seo B."/>
            <person name="Lee I."/>
            <person name="Yi H."/>
            <person name="Chun J."/>
        </authorList>
    </citation>
    <scope>NUCLEOTIDE SEQUENCE [LARGE SCALE GENOMIC DNA]</scope>
    <source>
        <strain evidence="2 3">JC2948</strain>
    </source>
</reference>
<sequence>MPDDMLDPLSRLLAENNCRALVVIAAHLIDSGEFTRLPSAFSADATLVRPDGTTLSGCDAIIASYAARPAERISRHLIQGTNFIEVTANTAVAATQVLLWSGSTNDEAGQFGRPARGRQVVGRFNDEFARTDGVWRITKRVASFELFVDIP</sequence>
<dbReference type="STRING" id="1399968.CI15_20625"/>
<dbReference type="OrthoDB" id="9102349at2"/>
<comment type="caution">
    <text evidence="2">The sequence shown here is derived from an EMBL/GenBank/DDBJ whole genome shotgun (WGS) entry which is preliminary data.</text>
</comment>
<dbReference type="AlphaFoldDB" id="A0A149PKJ6"/>
<organism evidence="2 3">
    <name type="scientific">Paraburkholderia monticola</name>
    <dbReference type="NCBI Taxonomy" id="1399968"/>
    <lineage>
        <taxon>Bacteria</taxon>
        <taxon>Pseudomonadati</taxon>
        <taxon>Pseudomonadota</taxon>
        <taxon>Betaproteobacteria</taxon>
        <taxon>Burkholderiales</taxon>
        <taxon>Burkholderiaceae</taxon>
        <taxon>Paraburkholderia</taxon>
    </lineage>
</organism>
<protein>
    <recommendedName>
        <fullName evidence="1">SnoaL-like domain-containing protein</fullName>
    </recommendedName>
</protein>
<evidence type="ECO:0000313" key="3">
    <source>
        <dbReference type="Proteomes" id="UP000075613"/>
    </source>
</evidence>
<proteinExistence type="predicted"/>
<dbReference type="EMBL" id="LRBG01000031">
    <property type="protein sequence ID" value="KXU85561.1"/>
    <property type="molecule type" value="Genomic_DNA"/>
</dbReference>
<dbReference type="Proteomes" id="UP000075613">
    <property type="component" value="Unassembled WGS sequence"/>
</dbReference>
<dbReference type="Gene3D" id="3.10.450.50">
    <property type="match status" value="1"/>
</dbReference>
<accession>A0A149PKJ6</accession>
<gene>
    <name evidence="2" type="ORF">CI15_20625</name>
</gene>
<dbReference type="RefSeq" id="WP_062130334.1">
    <property type="nucleotide sequence ID" value="NZ_LRBG01000031.1"/>
</dbReference>
<evidence type="ECO:0000259" key="1">
    <source>
        <dbReference type="Pfam" id="PF13577"/>
    </source>
</evidence>
<keyword evidence="3" id="KW-1185">Reference proteome</keyword>
<name>A0A149PKJ6_9BURK</name>
<dbReference type="InterPro" id="IPR037401">
    <property type="entry name" value="SnoaL-like"/>
</dbReference>